<feature type="transmembrane region" description="Helical" evidence="6">
    <location>
        <begin position="416"/>
        <end position="435"/>
    </location>
</feature>
<evidence type="ECO:0000256" key="3">
    <source>
        <dbReference type="ARBA" id="ARBA00022989"/>
    </source>
</evidence>
<feature type="transmembrane region" description="Helical" evidence="6">
    <location>
        <begin position="152"/>
        <end position="177"/>
    </location>
</feature>
<keyword evidence="2 6" id="KW-0812">Transmembrane</keyword>
<evidence type="ECO:0000256" key="6">
    <source>
        <dbReference type="SAM" id="Phobius"/>
    </source>
</evidence>
<dbReference type="Pfam" id="PF07690">
    <property type="entry name" value="MFS_1"/>
    <property type="match status" value="1"/>
</dbReference>
<sequence length="603" mass="65062">MTYTHPPALFSAVRIATLFTSLLVSLGSGTNYVFSAYGPQLSARLHLSHTQMNIVGLSGNIGVYGTAPVWGWIVDHKGPRSLLALAFVTLLVGYTGIRHFFDEGLPADAKDISTLTFLTLVLCSFLTGIGGNGGLTSSINSTAKSFPDHLRATVVGLVISGFGLSAFLFSTIAHVIFPGNTSEFLLVLAIGTSLPMVLGFFFVRPIPLPHSEYGRLGEAPEVIVDEDEFSSESPAVFHREHNNSHTHLLGGHASDEDGFLDEDHLDPSFERRHEQQTTDYVVPPSRGALALSPTRPDSSRHRSRGSMTARSRPDFEDKLLDGAPNIRGKALASSGNFWLLFVMCSLLSGTGLMYINNVGSISQALFAKGNPDFDDRKAAQWQATQVSTVSVMNCLGRIIIGMIADSTKNHLRLPRSLCICLVAAGFIVSQLYVHAVEDVSDLWKGSALLGLAYGGLFGLFPTITIEWFGLPHFSENWGFVSLAPMLGGNIFSLMFGRNLDAHAPAEPAGDATAALANATAAALLAVRADTGAPSDSSHQCLQGRECYAGSLMFTTAACTLALALSVYAGWRDWRNDRRRELLLRARHAQVHAPEVMWDAPEDE</sequence>
<feature type="transmembrane region" description="Helical" evidence="6">
    <location>
        <begin position="551"/>
        <end position="570"/>
    </location>
</feature>
<dbReference type="GO" id="GO:0000329">
    <property type="term" value="C:fungal-type vacuole membrane"/>
    <property type="evidence" value="ECO:0007669"/>
    <property type="project" value="TreeGrafter"/>
</dbReference>
<keyword evidence="4 6" id="KW-0472">Membrane</keyword>
<feature type="transmembrane region" description="Helical" evidence="6">
    <location>
        <begin position="183"/>
        <end position="203"/>
    </location>
</feature>
<feature type="transmembrane region" description="Helical" evidence="6">
    <location>
        <begin position="337"/>
        <end position="355"/>
    </location>
</feature>
<feature type="transmembrane region" description="Helical" evidence="6">
    <location>
        <begin position="12"/>
        <end position="34"/>
    </location>
</feature>
<evidence type="ECO:0000256" key="1">
    <source>
        <dbReference type="ARBA" id="ARBA00004141"/>
    </source>
</evidence>
<name>A0A9P3LLJ0_9APHY</name>
<dbReference type="OrthoDB" id="410267at2759"/>
<dbReference type="SUPFAM" id="SSF103473">
    <property type="entry name" value="MFS general substrate transporter"/>
    <property type="match status" value="1"/>
</dbReference>
<proteinExistence type="predicted"/>
<feature type="transmembrane region" description="Helical" evidence="6">
    <location>
        <begin position="477"/>
        <end position="495"/>
    </location>
</feature>
<feature type="transmembrane region" description="Helical" evidence="6">
    <location>
        <begin position="383"/>
        <end position="404"/>
    </location>
</feature>
<reference evidence="7 8" key="1">
    <citation type="submission" date="2021-08" db="EMBL/GenBank/DDBJ databases">
        <title>Draft Genome Sequence of Phanerochaete sordida strain YK-624.</title>
        <authorList>
            <person name="Mori T."/>
            <person name="Dohra H."/>
            <person name="Suzuki T."/>
            <person name="Kawagishi H."/>
            <person name="Hirai H."/>
        </authorList>
    </citation>
    <scope>NUCLEOTIDE SEQUENCE [LARGE SCALE GENOMIC DNA]</scope>
    <source>
        <strain evidence="7 8">YK-624</strain>
    </source>
</reference>
<protein>
    <submittedName>
        <fullName evidence="7">MFS general substrate transporter</fullName>
    </submittedName>
</protein>
<organism evidence="7 8">
    <name type="scientific">Phanerochaete sordida</name>
    <dbReference type="NCBI Taxonomy" id="48140"/>
    <lineage>
        <taxon>Eukaryota</taxon>
        <taxon>Fungi</taxon>
        <taxon>Dikarya</taxon>
        <taxon>Basidiomycota</taxon>
        <taxon>Agaricomycotina</taxon>
        <taxon>Agaricomycetes</taxon>
        <taxon>Polyporales</taxon>
        <taxon>Phanerochaetaceae</taxon>
        <taxon>Phanerochaete</taxon>
    </lineage>
</organism>
<dbReference type="Proteomes" id="UP000703269">
    <property type="component" value="Unassembled WGS sequence"/>
</dbReference>
<dbReference type="InterPro" id="IPR011701">
    <property type="entry name" value="MFS"/>
</dbReference>
<evidence type="ECO:0000256" key="2">
    <source>
        <dbReference type="ARBA" id="ARBA00022692"/>
    </source>
</evidence>
<feature type="transmembrane region" description="Helical" evidence="6">
    <location>
        <begin position="112"/>
        <end position="131"/>
    </location>
</feature>
<feature type="region of interest" description="Disordered" evidence="5">
    <location>
        <begin position="271"/>
        <end position="316"/>
    </location>
</feature>
<evidence type="ECO:0000256" key="5">
    <source>
        <dbReference type="SAM" id="MobiDB-lite"/>
    </source>
</evidence>
<gene>
    <name evidence="7" type="ORF">PsYK624_157080</name>
</gene>
<dbReference type="Gene3D" id="1.20.1250.20">
    <property type="entry name" value="MFS general substrate transporter like domains"/>
    <property type="match status" value="2"/>
</dbReference>
<feature type="transmembrane region" description="Helical" evidence="6">
    <location>
        <begin position="81"/>
        <end position="100"/>
    </location>
</feature>
<feature type="transmembrane region" description="Helical" evidence="6">
    <location>
        <begin position="54"/>
        <end position="74"/>
    </location>
</feature>
<keyword evidence="8" id="KW-1185">Reference proteome</keyword>
<accession>A0A9P3LLJ0</accession>
<dbReference type="AlphaFoldDB" id="A0A9P3LLJ0"/>
<dbReference type="PANTHER" id="PTHR21576">
    <property type="entry name" value="UNCHARACTERIZED NODULIN-LIKE PROTEIN"/>
    <property type="match status" value="1"/>
</dbReference>
<evidence type="ECO:0000256" key="4">
    <source>
        <dbReference type="ARBA" id="ARBA00023136"/>
    </source>
</evidence>
<comment type="subcellular location">
    <subcellularLocation>
        <location evidence="1">Membrane</location>
        <topology evidence="1">Multi-pass membrane protein</topology>
    </subcellularLocation>
</comment>
<dbReference type="GO" id="GO:0022857">
    <property type="term" value="F:transmembrane transporter activity"/>
    <property type="evidence" value="ECO:0007669"/>
    <property type="project" value="InterPro"/>
</dbReference>
<evidence type="ECO:0000313" key="8">
    <source>
        <dbReference type="Proteomes" id="UP000703269"/>
    </source>
</evidence>
<dbReference type="InterPro" id="IPR036259">
    <property type="entry name" value="MFS_trans_sf"/>
</dbReference>
<keyword evidence="3 6" id="KW-1133">Transmembrane helix</keyword>
<dbReference type="PANTHER" id="PTHR21576:SF160">
    <property type="entry name" value="NODULIN-LIKE DOMAIN-CONTAINING PROTEIN"/>
    <property type="match status" value="1"/>
</dbReference>
<comment type="caution">
    <text evidence="7">The sequence shown here is derived from an EMBL/GenBank/DDBJ whole genome shotgun (WGS) entry which is preliminary data.</text>
</comment>
<evidence type="ECO:0000313" key="7">
    <source>
        <dbReference type="EMBL" id="GJE99445.1"/>
    </source>
</evidence>
<feature type="transmembrane region" description="Helical" evidence="6">
    <location>
        <begin position="447"/>
        <end position="470"/>
    </location>
</feature>
<dbReference type="EMBL" id="BPQB01000109">
    <property type="protein sequence ID" value="GJE99445.1"/>
    <property type="molecule type" value="Genomic_DNA"/>
</dbReference>